<dbReference type="RefSeq" id="WP_397718850.1">
    <property type="nucleotide sequence ID" value="NZ_JBIRGN010000015.1"/>
</dbReference>
<gene>
    <name evidence="1" type="ORF">ACH4F9_43050</name>
</gene>
<evidence type="ECO:0000313" key="2">
    <source>
        <dbReference type="Proteomes" id="UP001610818"/>
    </source>
</evidence>
<dbReference type="Proteomes" id="UP001610818">
    <property type="component" value="Unassembled WGS sequence"/>
</dbReference>
<protein>
    <submittedName>
        <fullName evidence="1">Uncharacterized protein</fullName>
    </submittedName>
</protein>
<organism evidence="1 2">
    <name type="scientific">Streptomyces longisporoflavus</name>
    <dbReference type="NCBI Taxonomy" id="28044"/>
    <lineage>
        <taxon>Bacteria</taxon>
        <taxon>Bacillati</taxon>
        <taxon>Actinomycetota</taxon>
        <taxon>Actinomycetes</taxon>
        <taxon>Kitasatosporales</taxon>
        <taxon>Streptomycetaceae</taxon>
        <taxon>Streptomyces</taxon>
    </lineage>
</organism>
<dbReference type="EMBL" id="JBIRGQ010000015">
    <property type="protein sequence ID" value="MFH8551776.1"/>
    <property type="molecule type" value="Genomic_DNA"/>
</dbReference>
<keyword evidence="2" id="KW-1185">Reference proteome</keyword>
<comment type="caution">
    <text evidence="1">The sequence shown here is derived from an EMBL/GenBank/DDBJ whole genome shotgun (WGS) entry which is preliminary data.</text>
</comment>
<accession>A0ABW7R889</accession>
<reference evidence="1 2" key="1">
    <citation type="submission" date="2024-10" db="EMBL/GenBank/DDBJ databases">
        <title>The Natural Products Discovery Center: Release of the First 8490 Sequenced Strains for Exploring Actinobacteria Biosynthetic Diversity.</title>
        <authorList>
            <person name="Kalkreuter E."/>
            <person name="Kautsar S.A."/>
            <person name="Yang D."/>
            <person name="Bader C.D."/>
            <person name="Teijaro C.N."/>
            <person name="Fluegel L."/>
            <person name="Davis C.M."/>
            <person name="Simpson J.R."/>
            <person name="Lauterbach L."/>
            <person name="Steele A.D."/>
            <person name="Gui C."/>
            <person name="Meng S."/>
            <person name="Li G."/>
            <person name="Viehrig K."/>
            <person name="Ye F."/>
            <person name="Su P."/>
            <person name="Kiefer A.F."/>
            <person name="Nichols A."/>
            <person name="Cepeda A.J."/>
            <person name="Yan W."/>
            <person name="Fan B."/>
            <person name="Jiang Y."/>
            <person name="Adhikari A."/>
            <person name="Zheng C.-J."/>
            <person name="Schuster L."/>
            <person name="Cowan T.M."/>
            <person name="Smanski M.J."/>
            <person name="Chevrette M.G."/>
            <person name="De Carvalho L.P.S."/>
            <person name="Shen B."/>
        </authorList>
    </citation>
    <scope>NUCLEOTIDE SEQUENCE [LARGE SCALE GENOMIC DNA]</scope>
    <source>
        <strain evidence="1 2">NPDC017990</strain>
    </source>
</reference>
<sequence>MYGTRGDWLYVLEDGFAATWFFGYRRVPEMEPLVGEEIICLTLNHHDAQALILHAPGDGRTRQAEFGESTEWSTALDAALPAAGAVFPSPYDGSDTTEEEAQMYFEEHHEELSLVVFAAVGQYCGLRIDPAAVEAGLLELAMLPLPVN</sequence>
<name>A0ABW7R889_9ACTN</name>
<evidence type="ECO:0000313" key="1">
    <source>
        <dbReference type="EMBL" id="MFH8551776.1"/>
    </source>
</evidence>
<proteinExistence type="predicted"/>